<organism evidence="1 2">
    <name type="scientific">Tetrapyrgos nigripes</name>
    <dbReference type="NCBI Taxonomy" id="182062"/>
    <lineage>
        <taxon>Eukaryota</taxon>
        <taxon>Fungi</taxon>
        <taxon>Dikarya</taxon>
        <taxon>Basidiomycota</taxon>
        <taxon>Agaricomycotina</taxon>
        <taxon>Agaricomycetes</taxon>
        <taxon>Agaricomycetidae</taxon>
        <taxon>Agaricales</taxon>
        <taxon>Marasmiineae</taxon>
        <taxon>Marasmiaceae</taxon>
        <taxon>Tetrapyrgos</taxon>
    </lineage>
</organism>
<proteinExistence type="predicted"/>
<dbReference type="AlphaFoldDB" id="A0A8H5LSZ9"/>
<reference evidence="1 2" key="1">
    <citation type="journal article" date="2020" name="ISME J.">
        <title>Uncovering the hidden diversity of litter-decomposition mechanisms in mushroom-forming fungi.</title>
        <authorList>
            <person name="Floudas D."/>
            <person name="Bentzer J."/>
            <person name="Ahren D."/>
            <person name="Johansson T."/>
            <person name="Persson P."/>
            <person name="Tunlid A."/>
        </authorList>
    </citation>
    <scope>NUCLEOTIDE SEQUENCE [LARGE SCALE GENOMIC DNA]</scope>
    <source>
        <strain evidence="1 2">CBS 291.85</strain>
    </source>
</reference>
<comment type="caution">
    <text evidence="1">The sequence shown here is derived from an EMBL/GenBank/DDBJ whole genome shotgun (WGS) entry which is preliminary data.</text>
</comment>
<evidence type="ECO:0000313" key="1">
    <source>
        <dbReference type="EMBL" id="KAF5368452.1"/>
    </source>
</evidence>
<name>A0A8H5LSZ9_9AGAR</name>
<dbReference type="Proteomes" id="UP000559256">
    <property type="component" value="Unassembled WGS sequence"/>
</dbReference>
<sequence length="212" mass="23686">MSHNGEFGAVEYRIALALREGLPDHSVRMGFQIVGGMSVLTMHLLKAALDYLSSSGVPVDCMKKEDFEVYLTNEDKVLLNIDSCSTRCNPVINGAKDENVWTLFHGLCTKLFRDANHLLNDLTPLYNSIERDKSLNPRRGLIWRRSPREIASVASVAQQYQGYLRILSAVAPTLPVFKAERQAGPLGHRCPSYVQEEVILTSHISHNAIISH</sequence>
<evidence type="ECO:0000313" key="2">
    <source>
        <dbReference type="Proteomes" id="UP000559256"/>
    </source>
</evidence>
<keyword evidence="2" id="KW-1185">Reference proteome</keyword>
<accession>A0A8H5LSZ9</accession>
<dbReference type="OrthoDB" id="3026831at2759"/>
<gene>
    <name evidence="1" type="ORF">D9758_002274</name>
</gene>
<dbReference type="EMBL" id="JAACJM010000015">
    <property type="protein sequence ID" value="KAF5368452.1"/>
    <property type="molecule type" value="Genomic_DNA"/>
</dbReference>
<protein>
    <submittedName>
        <fullName evidence="1">Uncharacterized protein</fullName>
    </submittedName>
</protein>